<sequence length="97" mass="11421">MKKLLKFKVKPSLSQNMPSKKEIWNSLEEYRINNPSLLNFTVRFLDQSEKCEIIHLSTPTTLASLNDITNEVERTLNWESKMKTLVNKLNNETFTYL</sequence>
<organism evidence="1 2">
    <name type="scientific">Ambrosiozyma monospora</name>
    <name type="common">Yeast</name>
    <name type="synonym">Endomycopsis monosporus</name>
    <dbReference type="NCBI Taxonomy" id="43982"/>
    <lineage>
        <taxon>Eukaryota</taxon>
        <taxon>Fungi</taxon>
        <taxon>Dikarya</taxon>
        <taxon>Ascomycota</taxon>
        <taxon>Saccharomycotina</taxon>
        <taxon>Pichiomycetes</taxon>
        <taxon>Pichiales</taxon>
        <taxon>Pichiaceae</taxon>
        <taxon>Ambrosiozyma</taxon>
    </lineage>
</organism>
<dbReference type="AlphaFoldDB" id="A0A9W6Z0X9"/>
<name>A0A9W6Z0X9_AMBMO</name>
<evidence type="ECO:0000313" key="2">
    <source>
        <dbReference type="Proteomes" id="UP001165063"/>
    </source>
</evidence>
<accession>A0A9W6Z0X9</accession>
<evidence type="ECO:0000313" key="1">
    <source>
        <dbReference type="EMBL" id="GMG55841.1"/>
    </source>
</evidence>
<protein>
    <submittedName>
        <fullName evidence="1">Unnamed protein product</fullName>
    </submittedName>
</protein>
<dbReference type="EMBL" id="BSXU01006263">
    <property type="protein sequence ID" value="GMG55841.1"/>
    <property type="molecule type" value="Genomic_DNA"/>
</dbReference>
<keyword evidence="2" id="KW-1185">Reference proteome</keyword>
<dbReference type="Proteomes" id="UP001165063">
    <property type="component" value="Unassembled WGS sequence"/>
</dbReference>
<gene>
    <name evidence="1" type="ORF">Amon01_000791000</name>
</gene>
<reference evidence="1" key="1">
    <citation type="submission" date="2023-04" db="EMBL/GenBank/DDBJ databases">
        <title>Ambrosiozyma monospora NBRC 1965.</title>
        <authorList>
            <person name="Ichikawa N."/>
            <person name="Sato H."/>
            <person name="Tonouchi N."/>
        </authorList>
    </citation>
    <scope>NUCLEOTIDE SEQUENCE</scope>
    <source>
        <strain evidence="1">NBRC 1965</strain>
    </source>
</reference>
<comment type="caution">
    <text evidence="1">The sequence shown here is derived from an EMBL/GenBank/DDBJ whole genome shotgun (WGS) entry which is preliminary data.</text>
</comment>
<proteinExistence type="predicted"/>